<dbReference type="EMBL" id="JAUCMV010000003">
    <property type="protein sequence ID" value="KAK0413584.1"/>
    <property type="molecule type" value="Genomic_DNA"/>
</dbReference>
<keyword evidence="1" id="KW-0472">Membrane</keyword>
<comment type="caution">
    <text evidence="2">The sequence shown here is derived from an EMBL/GenBank/DDBJ whole genome shotgun (WGS) entry which is preliminary data.</text>
</comment>
<keyword evidence="1" id="KW-1133">Transmembrane helix</keyword>
<reference evidence="2" key="1">
    <citation type="submission" date="2023-06" db="EMBL/GenBank/DDBJ databases">
        <title>Genomic analysis of the entomopathogenic nematode Steinernema hermaphroditum.</title>
        <authorList>
            <person name="Schwarz E.M."/>
            <person name="Heppert J.K."/>
            <person name="Baniya A."/>
            <person name="Schwartz H.T."/>
            <person name="Tan C.-H."/>
            <person name="Antoshechkin I."/>
            <person name="Sternberg P.W."/>
            <person name="Goodrich-Blair H."/>
            <person name="Dillman A.R."/>
        </authorList>
    </citation>
    <scope>NUCLEOTIDE SEQUENCE</scope>
    <source>
        <strain evidence="2">PS9179</strain>
        <tissue evidence="2">Whole animal</tissue>
    </source>
</reference>
<feature type="transmembrane region" description="Helical" evidence="1">
    <location>
        <begin position="49"/>
        <end position="71"/>
    </location>
</feature>
<dbReference type="AlphaFoldDB" id="A0AA39LY41"/>
<proteinExistence type="predicted"/>
<name>A0AA39LY41_9BILA</name>
<keyword evidence="1" id="KW-0812">Transmembrane</keyword>
<accession>A0AA39LY41</accession>
<evidence type="ECO:0000256" key="1">
    <source>
        <dbReference type="SAM" id="Phobius"/>
    </source>
</evidence>
<gene>
    <name evidence="2" type="ORF">QR680_006886</name>
</gene>
<organism evidence="2 3">
    <name type="scientific">Steinernema hermaphroditum</name>
    <dbReference type="NCBI Taxonomy" id="289476"/>
    <lineage>
        <taxon>Eukaryota</taxon>
        <taxon>Metazoa</taxon>
        <taxon>Ecdysozoa</taxon>
        <taxon>Nematoda</taxon>
        <taxon>Chromadorea</taxon>
        <taxon>Rhabditida</taxon>
        <taxon>Tylenchina</taxon>
        <taxon>Panagrolaimomorpha</taxon>
        <taxon>Strongyloidoidea</taxon>
        <taxon>Steinernematidae</taxon>
        <taxon>Steinernema</taxon>
    </lineage>
</organism>
<evidence type="ECO:0000313" key="3">
    <source>
        <dbReference type="Proteomes" id="UP001175271"/>
    </source>
</evidence>
<dbReference type="Proteomes" id="UP001175271">
    <property type="component" value="Unassembled WGS sequence"/>
</dbReference>
<protein>
    <submittedName>
        <fullName evidence="2">Uncharacterized protein</fullName>
    </submittedName>
</protein>
<keyword evidence="3" id="KW-1185">Reference proteome</keyword>
<sequence length="192" mass="22270">MNKSYKYLVWYKVSLCSDINLKLGEKVLYASGDSENRGIRREKNRNAHFVNWFIMGLFVVGDMAGGGLITLPTVAVISTYNYADISLCVCYRSRPNYPWLWTYVTSGYKNNNYGGTHYSDSNYLNYVNYDGVHNSKFHNNRDHDFRTNQAARDPDYSTVRKHLEARSMDQLRKSSLRPFYEVRGRLSIVTIA</sequence>
<evidence type="ECO:0000313" key="2">
    <source>
        <dbReference type="EMBL" id="KAK0413584.1"/>
    </source>
</evidence>